<evidence type="ECO:0000313" key="1">
    <source>
        <dbReference type="Proteomes" id="UP001732720"/>
    </source>
</evidence>
<reference evidence="2" key="1">
    <citation type="submission" date="2025-08" db="UniProtKB">
        <authorList>
            <consortium name="RefSeq"/>
        </authorList>
    </citation>
    <scope>IDENTIFICATION</scope>
</reference>
<dbReference type="Proteomes" id="UP001732720">
    <property type="component" value="Chromosome 16"/>
</dbReference>
<organism evidence="1 2">
    <name type="scientific">Castor canadensis</name>
    <name type="common">American beaver</name>
    <dbReference type="NCBI Taxonomy" id="51338"/>
    <lineage>
        <taxon>Eukaryota</taxon>
        <taxon>Metazoa</taxon>
        <taxon>Chordata</taxon>
        <taxon>Craniata</taxon>
        <taxon>Vertebrata</taxon>
        <taxon>Euteleostomi</taxon>
        <taxon>Mammalia</taxon>
        <taxon>Eutheria</taxon>
        <taxon>Euarchontoglires</taxon>
        <taxon>Glires</taxon>
        <taxon>Rodentia</taxon>
        <taxon>Castorimorpha</taxon>
        <taxon>Castoridae</taxon>
        <taxon>Castor</taxon>
    </lineage>
</organism>
<proteinExistence type="predicted"/>
<sequence>MDHRTPRAGFARGAPRPPHPSRLRSGPAPAATSIPGTGCRVALRRNRNSGNPLPLLAWDPPRHRPVNRKAPSPFPKCFHQAGGSSNNPRVPTHEHTKRKPVPRLRVARCPDARRLLRAPAHAWRIAHLLRTLSAQKSESAASGWQGDKGRCRRSPGRSLGRSSPARRAGKGRVRAAAVRAAPPSARCSLGSVPPGRSPRRSRRCSRHHRLRGWAGEEQHYREVLCPWMALCAPSGNGECSESSAKMFYQSAGPRYLSFQPSLVRH</sequence>
<protein>
    <submittedName>
        <fullName evidence="2">Non-selective voltage-gated ion channel VDAC1 isoform X2</fullName>
    </submittedName>
</protein>
<gene>
    <name evidence="2" type="primary">Vdac1</name>
</gene>
<dbReference type="RefSeq" id="XP_073913394.1">
    <property type="nucleotide sequence ID" value="XM_074057293.1"/>
</dbReference>
<evidence type="ECO:0000313" key="2">
    <source>
        <dbReference type="RefSeq" id="XP_073913394.1"/>
    </source>
</evidence>
<keyword evidence="1" id="KW-1185">Reference proteome</keyword>
<name>A0AC58L8B6_CASCN</name>
<accession>A0AC58L8B6</accession>